<dbReference type="AlphaFoldDB" id="A0AAD5M6G4"/>
<accession>A0AAD5M6G4</accession>
<evidence type="ECO:0000313" key="2">
    <source>
        <dbReference type="Proteomes" id="UP001196413"/>
    </source>
</evidence>
<dbReference type="EMBL" id="JAHQIW010000945">
    <property type="protein sequence ID" value="KAJ1350808.1"/>
    <property type="molecule type" value="Genomic_DNA"/>
</dbReference>
<dbReference type="Proteomes" id="UP001196413">
    <property type="component" value="Unassembled WGS sequence"/>
</dbReference>
<reference evidence="1" key="1">
    <citation type="submission" date="2021-06" db="EMBL/GenBank/DDBJ databases">
        <title>Parelaphostrongylus tenuis whole genome reference sequence.</title>
        <authorList>
            <person name="Garwood T.J."/>
            <person name="Larsen P.A."/>
            <person name="Fountain-Jones N.M."/>
            <person name="Garbe J.R."/>
            <person name="Macchietto M.G."/>
            <person name="Kania S.A."/>
            <person name="Gerhold R.W."/>
            <person name="Richards J.E."/>
            <person name="Wolf T.M."/>
        </authorList>
    </citation>
    <scope>NUCLEOTIDE SEQUENCE</scope>
    <source>
        <strain evidence="1">MNPRO001-30</strain>
        <tissue evidence="1">Meninges</tissue>
    </source>
</reference>
<name>A0AAD5M6G4_PARTN</name>
<gene>
    <name evidence="1" type="ORF">KIN20_006693</name>
</gene>
<evidence type="ECO:0000313" key="1">
    <source>
        <dbReference type="EMBL" id="KAJ1350808.1"/>
    </source>
</evidence>
<protein>
    <submittedName>
        <fullName evidence="1">Uncharacterized protein</fullName>
    </submittedName>
</protein>
<keyword evidence="2" id="KW-1185">Reference proteome</keyword>
<comment type="caution">
    <text evidence="1">The sequence shown here is derived from an EMBL/GenBank/DDBJ whole genome shotgun (WGS) entry which is preliminary data.</text>
</comment>
<sequence>MEQTGKERVEREYDRQIQHLIITYMEAKNPIVIRRYLFPEILQLIHQCKSIRELVTHVPINERCREEGKKDLKERTVAVMTEDTAAGRPFASNIDTSPFTRKMIEPIPCWSTQRALETSATIVTRVPPIITSP</sequence>
<organism evidence="1 2">
    <name type="scientific">Parelaphostrongylus tenuis</name>
    <name type="common">Meningeal worm</name>
    <dbReference type="NCBI Taxonomy" id="148309"/>
    <lineage>
        <taxon>Eukaryota</taxon>
        <taxon>Metazoa</taxon>
        <taxon>Ecdysozoa</taxon>
        <taxon>Nematoda</taxon>
        <taxon>Chromadorea</taxon>
        <taxon>Rhabditida</taxon>
        <taxon>Rhabditina</taxon>
        <taxon>Rhabditomorpha</taxon>
        <taxon>Strongyloidea</taxon>
        <taxon>Metastrongylidae</taxon>
        <taxon>Parelaphostrongylus</taxon>
    </lineage>
</organism>
<proteinExistence type="predicted"/>